<feature type="domain" description="Protein kinase" evidence="6">
    <location>
        <begin position="369"/>
        <end position="632"/>
    </location>
</feature>
<dbReference type="SMART" id="SM00220">
    <property type="entry name" value="S_TKc"/>
    <property type="match status" value="1"/>
</dbReference>
<dbReference type="InterPro" id="IPR014720">
    <property type="entry name" value="dsRBD_dom"/>
</dbReference>
<proteinExistence type="predicted"/>
<evidence type="ECO:0000256" key="1">
    <source>
        <dbReference type="ARBA" id="ARBA00022679"/>
    </source>
</evidence>
<evidence type="ECO:0000259" key="7">
    <source>
        <dbReference type="PROSITE" id="PS50137"/>
    </source>
</evidence>
<dbReference type="OMA" id="DCTTEDY"/>
<feature type="domain" description="DRBM" evidence="7">
    <location>
        <begin position="207"/>
        <end position="275"/>
    </location>
</feature>
<dbReference type="SUPFAM" id="SSF56112">
    <property type="entry name" value="Protein kinase-like (PK-like)"/>
    <property type="match status" value="1"/>
</dbReference>
<dbReference type="SMART" id="SM00358">
    <property type="entry name" value="DSRM"/>
    <property type="match status" value="2"/>
</dbReference>
<dbReference type="PROSITE" id="PS50137">
    <property type="entry name" value="DS_RBD"/>
    <property type="match status" value="2"/>
</dbReference>
<dbReference type="InterPro" id="IPR000719">
    <property type="entry name" value="Prot_kinase_dom"/>
</dbReference>
<feature type="domain" description="DRBM" evidence="7">
    <location>
        <begin position="5"/>
        <end position="74"/>
    </location>
</feature>
<keyword evidence="5" id="KW-0694">RNA-binding</keyword>
<dbReference type="Gene3D" id="3.30.160.20">
    <property type="match status" value="3"/>
</dbReference>
<evidence type="ECO:0000256" key="5">
    <source>
        <dbReference type="PROSITE-ProRule" id="PRU00266"/>
    </source>
</evidence>
<accession>A0A671VI25</accession>
<dbReference type="PROSITE" id="PS50011">
    <property type="entry name" value="PROTEIN_KINASE_DOM"/>
    <property type="match status" value="1"/>
</dbReference>
<dbReference type="PANTHER" id="PTHR11042">
    <property type="entry name" value="EUKARYOTIC TRANSLATION INITIATION FACTOR 2-ALPHA KINASE EIF2-ALPHA KINASE -RELATED"/>
    <property type="match status" value="1"/>
</dbReference>
<dbReference type="GO" id="GO:0005524">
    <property type="term" value="F:ATP binding"/>
    <property type="evidence" value="ECO:0007669"/>
    <property type="project" value="UniProtKB-KW"/>
</dbReference>
<dbReference type="AlphaFoldDB" id="A0A671VI25"/>
<keyword evidence="2" id="KW-0547">Nucleotide-binding</keyword>
<name>A0A671VI25_SPAAU</name>
<dbReference type="SUPFAM" id="SSF54768">
    <property type="entry name" value="dsRNA-binding domain-like"/>
    <property type="match status" value="3"/>
</dbReference>
<evidence type="ECO:0008006" key="10">
    <source>
        <dbReference type="Google" id="ProtNLM"/>
    </source>
</evidence>
<evidence type="ECO:0000256" key="4">
    <source>
        <dbReference type="ARBA" id="ARBA00022840"/>
    </source>
</evidence>
<dbReference type="Ensembl" id="ENSSAUT00010028025.1">
    <property type="protein sequence ID" value="ENSSAUP00010026548.1"/>
    <property type="gene ID" value="ENSSAUG00010011514.1"/>
</dbReference>
<dbReference type="InterPro" id="IPR050339">
    <property type="entry name" value="CC_SR_Kinase"/>
</dbReference>
<keyword evidence="1" id="KW-0808">Transferase</keyword>
<dbReference type="GO" id="GO:0005737">
    <property type="term" value="C:cytoplasm"/>
    <property type="evidence" value="ECO:0007669"/>
    <property type="project" value="TreeGrafter"/>
</dbReference>
<evidence type="ECO:0000313" key="8">
    <source>
        <dbReference type="Ensembl" id="ENSSAUP00010026548.1"/>
    </source>
</evidence>
<dbReference type="CDD" id="cd19903">
    <property type="entry name" value="DSRM_EIF2AK2_rpt1"/>
    <property type="match status" value="1"/>
</dbReference>
<sequence>METGNYVAKLNEFTQRTRCGLVQYEDLGSVGPDHDRTFTQRAVLNGKVYPDGVGRNKKEAKQNAAKNALEWLMEYSVRSQFLDCGCLKVKGNLVANVFLMYVCYLDRQKSQQKLRLPPFIRPVSLKATICYSFMVGDKEYPAVSGKTKKDAKEAAARLVYDMICGSKTTETSDENCNHASTQQNVSDLCNKAGSLSVSSDNSFTGTNYKGIVNHYCQKKNWCPLYTEVRRSGQPNNRRFFYRLVINNKEYPEAEGKTVKEAEQNAARLAWSALQEQSDWDSKVFDFYLSFYFYSSRESPESSSMSTSNSIVFMDSSNPSKAQVCSLKILEKNFHLLIFKDCSTLFSLSMFFLLFCLNSSFNLDRFTSEYDHMKLLGRGGFGWVYKATNKLLKKDYAVKIVRWEEKSLQEVGTLSDLHHLNIVRYYTFWMEDSGYNSTQFPNKSSSKYLYIQMELCDGTLTAWIGKKNGQSPQDSKRREESLNIAQQIVTGVEYIHSMKHIHRDLKPDNILFGTDGKAKIGDFGLVTRDDDDALMDRTVNKGTPTYMAPEQKRKNYGRKVDIFPLGLIYLELLWKVSSYHERGEVLDDARHQKFPKEFSTTFPQEWKIIKSMLCKKPEDRPEASTLKAELEKLAQTCNAQQVLQKNVTV</sequence>
<dbReference type="GO" id="GO:0005634">
    <property type="term" value="C:nucleus"/>
    <property type="evidence" value="ECO:0007669"/>
    <property type="project" value="TreeGrafter"/>
</dbReference>
<organism evidence="8 9">
    <name type="scientific">Sparus aurata</name>
    <name type="common">Gilthead sea bream</name>
    <dbReference type="NCBI Taxonomy" id="8175"/>
    <lineage>
        <taxon>Eukaryota</taxon>
        <taxon>Metazoa</taxon>
        <taxon>Chordata</taxon>
        <taxon>Craniata</taxon>
        <taxon>Vertebrata</taxon>
        <taxon>Euteleostomi</taxon>
        <taxon>Actinopterygii</taxon>
        <taxon>Neopterygii</taxon>
        <taxon>Teleostei</taxon>
        <taxon>Neoteleostei</taxon>
        <taxon>Acanthomorphata</taxon>
        <taxon>Eupercaria</taxon>
        <taxon>Spariformes</taxon>
        <taxon>Sparidae</taxon>
        <taxon>Sparus</taxon>
    </lineage>
</organism>
<dbReference type="InterPro" id="IPR011009">
    <property type="entry name" value="Kinase-like_dom_sf"/>
</dbReference>
<dbReference type="PANTHER" id="PTHR11042:SF166">
    <property type="entry name" value="EUKARYOTIC TRANSLATION INITIATION FACTOR 2-ALPHA KINASE 3"/>
    <property type="match status" value="1"/>
</dbReference>
<dbReference type="InParanoid" id="A0A671VI25"/>
<dbReference type="Pfam" id="PF00069">
    <property type="entry name" value="Pkinase"/>
    <property type="match status" value="1"/>
</dbReference>
<dbReference type="GO" id="GO:0003725">
    <property type="term" value="F:double-stranded RNA binding"/>
    <property type="evidence" value="ECO:0007669"/>
    <property type="project" value="InterPro"/>
</dbReference>
<dbReference type="Pfam" id="PF00035">
    <property type="entry name" value="dsrm"/>
    <property type="match status" value="2"/>
</dbReference>
<reference evidence="8" key="1">
    <citation type="submission" date="2021-04" db="EMBL/GenBank/DDBJ databases">
        <authorList>
            <consortium name="Wellcome Sanger Institute Data Sharing"/>
        </authorList>
    </citation>
    <scope>NUCLEOTIDE SEQUENCE [LARGE SCALE GENOMIC DNA]</scope>
</reference>
<dbReference type="GeneTree" id="ENSGT00940000163863"/>
<keyword evidence="4" id="KW-0067">ATP-binding</keyword>
<keyword evidence="3" id="KW-0418">Kinase</keyword>
<evidence type="ECO:0000313" key="9">
    <source>
        <dbReference type="Proteomes" id="UP000472265"/>
    </source>
</evidence>
<dbReference type="Gene3D" id="3.30.200.20">
    <property type="entry name" value="Phosphorylase Kinase, domain 1"/>
    <property type="match status" value="1"/>
</dbReference>
<protein>
    <recommendedName>
        <fullName evidence="10">Eukaryotic translation initiation factor 2-alpha kinase 2</fullName>
    </recommendedName>
</protein>
<reference evidence="8" key="3">
    <citation type="submission" date="2025-09" db="UniProtKB">
        <authorList>
            <consortium name="Ensembl"/>
        </authorList>
    </citation>
    <scope>IDENTIFICATION</scope>
</reference>
<evidence type="ECO:0000256" key="2">
    <source>
        <dbReference type="ARBA" id="ARBA00022741"/>
    </source>
</evidence>
<dbReference type="InterPro" id="IPR044452">
    <property type="entry name" value="EIF2AK2_DSRM_1"/>
</dbReference>
<evidence type="ECO:0000256" key="3">
    <source>
        <dbReference type="ARBA" id="ARBA00022777"/>
    </source>
</evidence>
<dbReference type="Proteomes" id="UP000472265">
    <property type="component" value="Chromosome 15"/>
</dbReference>
<keyword evidence="9" id="KW-1185">Reference proteome</keyword>
<dbReference type="GO" id="GO:0004694">
    <property type="term" value="F:eukaryotic translation initiation factor 2alpha kinase activity"/>
    <property type="evidence" value="ECO:0007669"/>
    <property type="project" value="TreeGrafter"/>
</dbReference>
<evidence type="ECO:0000259" key="6">
    <source>
        <dbReference type="PROSITE" id="PS50011"/>
    </source>
</evidence>
<reference evidence="8" key="2">
    <citation type="submission" date="2025-08" db="UniProtKB">
        <authorList>
            <consortium name="Ensembl"/>
        </authorList>
    </citation>
    <scope>IDENTIFICATION</scope>
</reference>
<dbReference type="Gene3D" id="1.10.510.10">
    <property type="entry name" value="Transferase(Phosphotransferase) domain 1"/>
    <property type="match status" value="1"/>
</dbReference>